<keyword evidence="6 9" id="KW-0949">S-adenosyl-L-methionine</keyword>
<dbReference type="Gene3D" id="1.10.10.2150">
    <property type="entry name" value="Ribosomal RNA-processing protein 8, N-terminal domain"/>
    <property type="match status" value="1"/>
</dbReference>
<dbReference type="CDD" id="cd02440">
    <property type="entry name" value="AdoMet_MTases"/>
    <property type="match status" value="1"/>
</dbReference>
<dbReference type="PANTHER" id="PTHR12787:SF0">
    <property type="entry name" value="RIBOSOMAL RNA-PROCESSING PROTEIN 8"/>
    <property type="match status" value="1"/>
</dbReference>
<protein>
    <recommendedName>
        <fullName evidence="8 9">Ribosomal RNA-processing protein 8</fullName>
        <ecNumber evidence="9">2.1.1.-</ecNumber>
    </recommendedName>
</protein>
<dbReference type="FunFam" id="1.10.10.2150:FF:000001">
    <property type="entry name" value="Ribosomal RNA-processing protein 8"/>
    <property type="match status" value="1"/>
</dbReference>
<feature type="region of interest" description="Disordered" evidence="10">
    <location>
        <begin position="1"/>
        <end position="150"/>
    </location>
</feature>
<comment type="function">
    <text evidence="9">S-adenosyl-L-methionine-dependent methyltransferase that specifically methylates the N(1) position of adenine in helix 25.1 in 25S rRNA. Required both for ribosomal 40S and 60S subunits biogenesis. Required for efficient pre-rRNA cleavage at site A2.</text>
</comment>
<dbReference type="InterPro" id="IPR042036">
    <property type="entry name" value="RRP8_N"/>
</dbReference>
<comment type="similarity">
    <text evidence="2 9">Belongs to the methyltransferase superfamily. RRP8 family.</text>
</comment>
<evidence type="ECO:0000256" key="3">
    <source>
        <dbReference type="ARBA" id="ARBA00022552"/>
    </source>
</evidence>
<evidence type="ECO:0000256" key="9">
    <source>
        <dbReference type="RuleBase" id="RU365074"/>
    </source>
</evidence>
<dbReference type="GO" id="GO:0005730">
    <property type="term" value="C:nucleolus"/>
    <property type="evidence" value="ECO:0007669"/>
    <property type="project" value="UniProtKB-SubCell"/>
</dbReference>
<organism evidence="11 12">
    <name type="scientific">Meripilus lineatus</name>
    <dbReference type="NCBI Taxonomy" id="2056292"/>
    <lineage>
        <taxon>Eukaryota</taxon>
        <taxon>Fungi</taxon>
        <taxon>Dikarya</taxon>
        <taxon>Basidiomycota</taxon>
        <taxon>Agaricomycotina</taxon>
        <taxon>Agaricomycetes</taxon>
        <taxon>Polyporales</taxon>
        <taxon>Meripilaceae</taxon>
        <taxon>Meripilus</taxon>
    </lineage>
</organism>
<keyword evidence="7 9" id="KW-0539">Nucleus</keyword>
<dbReference type="InterPro" id="IPR029063">
    <property type="entry name" value="SAM-dependent_MTases_sf"/>
</dbReference>
<evidence type="ECO:0000313" key="12">
    <source>
        <dbReference type="Proteomes" id="UP001212997"/>
    </source>
</evidence>
<evidence type="ECO:0000256" key="1">
    <source>
        <dbReference type="ARBA" id="ARBA00004604"/>
    </source>
</evidence>
<dbReference type="SUPFAM" id="SSF53335">
    <property type="entry name" value="S-adenosyl-L-methionine-dependent methyltransferases"/>
    <property type="match status" value="1"/>
</dbReference>
<dbReference type="InterPro" id="IPR007823">
    <property type="entry name" value="RRP8"/>
</dbReference>
<dbReference type="GO" id="GO:0042273">
    <property type="term" value="P:ribosomal large subunit biogenesis"/>
    <property type="evidence" value="ECO:0007669"/>
    <property type="project" value="TreeGrafter"/>
</dbReference>
<comment type="subcellular location">
    <subcellularLocation>
        <location evidence="1 9">Nucleus</location>
        <location evidence="1 9">Nucleolus</location>
    </subcellularLocation>
</comment>
<dbReference type="Pfam" id="PF05148">
    <property type="entry name" value="Methyltransf_8"/>
    <property type="match status" value="1"/>
</dbReference>
<dbReference type="Gene3D" id="3.40.50.150">
    <property type="entry name" value="Vaccinia Virus protein VP39"/>
    <property type="match status" value="1"/>
</dbReference>
<evidence type="ECO:0000256" key="7">
    <source>
        <dbReference type="ARBA" id="ARBA00023242"/>
    </source>
</evidence>
<evidence type="ECO:0000256" key="8">
    <source>
        <dbReference type="ARBA" id="ARBA00076672"/>
    </source>
</evidence>
<keyword evidence="5 9" id="KW-0808">Transferase</keyword>
<evidence type="ECO:0000256" key="2">
    <source>
        <dbReference type="ARBA" id="ARBA00006301"/>
    </source>
</evidence>
<name>A0AAD5UZA5_9APHY</name>
<evidence type="ECO:0000256" key="4">
    <source>
        <dbReference type="ARBA" id="ARBA00022603"/>
    </source>
</evidence>
<dbReference type="AlphaFoldDB" id="A0AAD5UZA5"/>
<evidence type="ECO:0000256" key="5">
    <source>
        <dbReference type="ARBA" id="ARBA00022679"/>
    </source>
</evidence>
<gene>
    <name evidence="11" type="ORF">NLI96_g8604</name>
</gene>
<evidence type="ECO:0000256" key="6">
    <source>
        <dbReference type="ARBA" id="ARBA00022691"/>
    </source>
</evidence>
<dbReference type="Proteomes" id="UP001212997">
    <property type="component" value="Unassembled WGS sequence"/>
</dbReference>
<dbReference type="PANTHER" id="PTHR12787">
    <property type="entry name" value="RIBOSOMAL RNA-PROCESSING PROTEIN 8"/>
    <property type="match status" value="1"/>
</dbReference>
<keyword evidence="3 9" id="KW-0698">rRNA processing</keyword>
<feature type="compositionally biased region" description="Polar residues" evidence="10">
    <location>
        <begin position="130"/>
        <end position="146"/>
    </location>
</feature>
<feature type="compositionally biased region" description="Basic and acidic residues" evidence="10">
    <location>
        <begin position="89"/>
        <end position="112"/>
    </location>
</feature>
<sequence length="396" mass="43522">MALFEVPGWKVNDKPVPGPSHSSKKRKHHSGGADANEKLDVAPVNVEKLIAKLGNPNTANDGPARKRRKSKGKKAESTVGQASAVSKPGKPEKKPASPKKQDVETGKEDKVEGQPSSGKSSKKKGKQRAIESSQTSAPVQKSQKSSKAAEGLTALQSGMKHSLDGARFRWINETLYKSDSNHARQMMQENPDMFSEYHVGFRHQVHSWPSNPVTHYISTLSKYPSRTVIADLGCGDAALARALIPKNLIVLSYDLVSQNEYVVEADICEKLPLPGSATDSLSGDDDESCAQVVDVVVCALSLMGTNWPNCIREAWRVLKPGGELKIAEVQSRFTNVEAFASLISSVGFKLRSNDSENTHFTLFEFTKVHRKPKTDKEWSDIMSRGDLLKPCEYKRR</sequence>
<keyword evidence="4 9" id="KW-0489">Methyltransferase</keyword>
<accession>A0AAD5UZA5</accession>
<dbReference type="EMBL" id="JANAWD010000397">
    <property type="protein sequence ID" value="KAJ3480080.1"/>
    <property type="molecule type" value="Genomic_DNA"/>
</dbReference>
<proteinExistence type="inferred from homology"/>
<reference evidence="11" key="1">
    <citation type="submission" date="2022-07" db="EMBL/GenBank/DDBJ databases">
        <title>Genome Sequence of Physisporinus lineatus.</title>
        <authorList>
            <person name="Buettner E."/>
        </authorList>
    </citation>
    <scope>NUCLEOTIDE SEQUENCE</scope>
    <source>
        <strain evidence="11">VT162</strain>
    </source>
</reference>
<keyword evidence="12" id="KW-1185">Reference proteome</keyword>
<evidence type="ECO:0000256" key="10">
    <source>
        <dbReference type="SAM" id="MobiDB-lite"/>
    </source>
</evidence>
<comment type="caution">
    <text evidence="11">The sequence shown here is derived from an EMBL/GenBank/DDBJ whole genome shotgun (WGS) entry which is preliminary data.</text>
</comment>
<dbReference type="GO" id="GO:0016433">
    <property type="term" value="F:rRNA (adenine) methyltransferase activity"/>
    <property type="evidence" value="ECO:0007669"/>
    <property type="project" value="TreeGrafter"/>
</dbReference>
<dbReference type="EC" id="2.1.1.-" evidence="9"/>
<evidence type="ECO:0000313" key="11">
    <source>
        <dbReference type="EMBL" id="KAJ3480080.1"/>
    </source>
</evidence>